<dbReference type="RefSeq" id="YP_009274726.1">
    <property type="nucleotide sequence ID" value="NC_030920.1"/>
</dbReference>
<dbReference type="Proteomes" id="UP000204502">
    <property type="component" value="Segment"/>
</dbReference>
<organism evidence="2 3">
    <name type="scientific">Bacillus phage Eldridge</name>
    <dbReference type="NCBI Taxonomy" id="1776293"/>
    <lineage>
        <taxon>Viruses</taxon>
        <taxon>Duplodnaviria</taxon>
        <taxon>Heunggongvirae</taxon>
        <taxon>Uroviricota</taxon>
        <taxon>Caudoviricetes</taxon>
        <taxon>Herelleviridae</taxon>
        <taxon>Bastillevirinae</taxon>
        <taxon>Eldridgevirus</taxon>
        <taxon>Eldridgevirus eldridge</taxon>
    </lineage>
</organism>
<protein>
    <submittedName>
        <fullName evidence="2">Uncharacterized protein</fullName>
    </submittedName>
</protein>
<keyword evidence="1" id="KW-0812">Transmembrane</keyword>
<dbReference type="KEGG" id="vg:28801681"/>
<gene>
    <name evidence="2" type="ORF">Eldridge_019</name>
</gene>
<evidence type="ECO:0000313" key="2">
    <source>
        <dbReference type="EMBL" id="AMB18602.1"/>
    </source>
</evidence>
<reference evidence="2 3" key="1">
    <citation type="journal article" date="2016" name="Genome Announc.">
        <title>Complete Genome Sequence of Bacillus megaterium Bacteriophage Eldridge.</title>
        <authorList>
            <person name="Reveille A.M."/>
            <person name="Eldridge K.A."/>
            <person name="Temple L.M."/>
        </authorList>
    </citation>
    <scope>NUCLEOTIDE SEQUENCE [LARGE SCALE GENOMIC DNA]</scope>
</reference>
<name>A0A0Y0AM01_9CAUD</name>
<proteinExistence type="predicted"/>
<keyword evidence="1" id="KW-1133">Transmembrane helix</keyword>
<sequence>MVFIYLIGFIVLAVTVYSIIELVLHHKKEIAKIERSDFICKK</sequence>
<accession>A0A0Y0AM01</accession>
<dbReference type="EMBL" id="KU253712">
    <property type="protein sequence ID" value="AMB18602.1"/>
    <property type="molecule type" value="Genomic_DNA"/>
</dbReference>
<evidence type="ECO:0000256" key="1">
    <source>
        <dbReference type="SAM" id="Phobius"/>
    </source>
</evidence>
<evidence type="ECO:0000313" key="3">
    <source>
        <dbReference type="Proteomes" id="UP000204502"/>
    </source>
</evidence>
<keyword evidence="3" id="KW-1185">Reference proteome</keyword>
<keyword evidence="1" id="KW-0472">Membrane</keyword>
<feature type="transmembrane region" description="Helical" evidence="1">
    <location>
        <begin position="6"/>
        <end position="24"/>
    </location>
</feature>
<dbReference type="OrthoDB" id="41716at10239"/>
<dbReference type="GeneID" id="28801681"/>